<dbReference type="Proteomes" id="UP001180020">
    <property type="component" value="Unassembled WGS sequence"/>
</dbReference>
<protein>
    <submittedName>
        <fullName evidence="1">Uncharacterized protein</fullName>
    </submittedName>
</protein>
<reference evidence="1" key="1">
    <citation type="journal article" date="2023" name="Nat. Commun.">
        <title>Diploid and tetraploid genomes of Acorus and the evolution of monocots.</title>
        <authorList>
            <person name="Ma L."/>
            <person name="Liu K.W."/>
            <person name="Li Z."/>
            <person name="Hsiao Y.Y."/>
            <person name="Qi Y."/>
            <person name="Fu T."/>
            <person name="Tang G.D."/>
            <person name="Zhang D."/>
            <person name="Sun W.H."/>
            <person name="Liu D.K."/>
            <person name="Li Y."/>
            <person name="Chen G.Z."/>
            <person name="Liu X.D."/>
            <person name="Liao X.Y."/>
            <person name="Jiang Y.T."/>
            <person name="Yu X."/>
            <person name="Hao Y."/>
            <person name="Huang J."/>
            <person name="Zhao X.W."/>
            <person name="Ke S."/>
            <person name="Chen Y.Y."/>
            <person name="Wu W.L."/>
            <person name="Hsu J.L."/>
            <person name="Lin Y.F."/>
            <person name="Huang M.D."/>
            <person name="Li C.Y."/>
            <person name="Huang L."/>
            <person name="Wang Z.W."/>
            <person name="Zhao X."/>
            <person name="Zhong W.Y."/>
            <person name="Peng D.H."/>
            <person name="Ahmad S."/>
            <person name="Lan S."/>
            <person name="Zhang J.S."/>
            <person name="Tsai W.C."/>
            <person name="Van de Peer Y."/>
            <person name="Liu Z.J."/>
        </authorList>
    </citation>
    <scope>NUCLEOTIDE SEQUENCE</scope>
    <source>
        <strain evidence="1">CP</strain>
    </source>
</reference>
<accession>A0AAV9ECJ8</accession>
<organism evidence="1 2">
    <name type="scientific">Acorus calamus</name>
    <name type="common">Sweet flag</name>
    <dbReference type="NCBI Taxonomy" id="4465"/>
    <lineage>
        <taxon>Eukaryota</taxon>
        <taxon>Viridiplantae</taxon>
        <taxon>Streptophyta</taxon>
        <taxon>Embryophyta</taxon>
        <taxon>Tracheophyta</taxon>
        <taxon>Spermatophyta</taxon>
        <taxon>Magnoliopsida</taxon>
        <taxon>Liliopsida</taxon>
        <taxon>Acoraceae</taxon>
        <taxon>Acorus</taxon>
    </lineage>
</organism>
<sequence>MFVHGNAADCLVSDGCGSAQREIRQSLGMIPETRLGDRCVGADTSVSLHCR</sequence>
<name>A0AAV9ECJ8_ACOCL</name>
<gene>
    <name evidence="1" type="ORF">QJS10_CPA08g00621</name>
</gene>
<comment type="caution">
    <text evidence="1">The sequence shown here is derived from an EMBL/GenBank/DDBJ whole genome shotgun (WGS) entry which is preliminary data.</text>
</comment>
<evidence type="ECO:0000313" key="1">
    <source>
        <dbReference type="EMBL" id="KAK1310530.1"/>
    </source>
</evidence>
<reference evidence="1" key="2">
    <citation type="submission" date="2023-06" db="EMBL/GenBank/DDBJ databases">
        <authorList>
            <person name="Ma L."/>
            <person name="Liu K.-W."/>
            <person name="Li Z."/>
            <person name="Hsiao Y.-Y."/>
            <person name="Qi Y."/>
            <person name="Fu T."/>
            <person name="Tang G."/>
            <person name="Zhang D."/>
            <person name="Sun W.-H."/>
            <person name="Liu D.-K."/>
            <person name="Li Y."/>
            <person name="Chen G.-Z."/>
            <person name="Liu X.-D."/>
            <person name="Liao X.-Y."/>
            <person name="Jiang Y.-T."/>
            <person name="Yu X."/>
            <person name="Hao Y."/>
            <person name="Huang J."/>
            <person name="Zhao X.-W."/>
            <person name="Ke S."/>
            <person name="Chen Y.-Y."/>
            <person name="Wu W.-L."/>
            <person name="Hsu J.-L."/>
            <person name="Lin Y.-F."/>
            <person name="Huang M.-D."/>
            <person name="Li C.-Y."/>
            <person name="Huang L."/>
            <person name="Wang Z.-W."/>
            <person name="Zhao X."/>
            <person name="Zhong W.-Y."/>
            <person name="Peng D.-H."/>
            <person name="Ahmad S."/>
            <person name="Lan S."/>
            <person name="Zhang J.-S."/>
            <person name="Tsai W.-C."/>
            <person name="Van De Peer Y."/>
            <person name="Liu Z.-J."/>
        </authorList>
    </citation>
    <scope>NUCLEOTIDE SEQUENCE</scope>
    <source>
        <strain evidence="1">CP</strain>
        <tissue evidence="1">Leaves</tissue>
    </source>
</reference>
<dbReference type="AlphaFoldDB" id="A0AAV9ECJ8"/>
<proteinExistence type="predicted"/>
<evidence type="ECO:0000313" key="2">
    <source>
        <dbReference type="Proteomes" id="UP001180020"/>
    </source>
</evidence>
<keyword evidence="2" id="KW-1185">Reference proteome</keyword>
<dbReference type="EMBL" id="JAUJYO010000008">
    <property type="protein sequence ID" value="KAK1310530.1"/>
    <property type="molecule type" value="Genomic_DNA"/>
</dbReference>